<feature type="chain" id="PRO_5045503924" evidence="2">
    <location>
        <begin position="24"/>
        <end position="326"/>
    </location>
</feature>
<reference evidence="3" key="1">
    <citation type="submission" date="2021-10" db="EMBL/GenBank/DDBJ databases">
        <title>Streptomyces nigrumlapis sp.nov.,an antimicrobial producing actinobacterium isolated from Black Gobi rocks.</title>
        <authorList>
            <person name="Wen Y."/>
            <person name="Zhang W."/>
            <person name="Liu X.G."/>
        </authorList>
    </citation>
    <scope>NUCLEOTIDE SEQUENCE</scope>
    <source>
        <strain evidence="3">ST13-2-2</strain>
    </source>
</reference>
<sequence>MISTKTLRLGAVAGVVLLAGACASDNGSSAGREDGSNAAHAAATGKGMEPVKTSEEDWKGVADALGREGKLSGGTVYRTGFPRSDLKVTSKGVTVKAGLSLGSWAAFARYGDGTTMAMGDLVVTEEEMPKVTDALQKAGIAQTAVHKHLLAHSPQVWWTHFHAQGKDADKIARGIRAALNTTATPAPSPPSDQKPDLDTKAIDKAMGTKGKNAGGIYKFSFTRDETITDHGKVLPPAMGVTTAIGFQPTGDGNAVINGDFAMTADEVQKVIKALRGGGIDIVELHNHGLGDNPRLFYMHFWGNDDAVKLARTLKKAVDQTSVTPAG</sequence>
<dbReference type="EMBL" id="CP086322">
    <property type="protein sequence ID" value="UQA91126.1"/>
    <property type="molecule type" value="Genomic_DNA"/>
</dbReference>
<name>A0ABY4M403_9ACTN</name>
<evidence type="ECO:0000313" key="4">
    <source>
        <dbReference type="Proteomes" id="UP000830115"/>
    </source>
</evidence>
<evidence type="ECO:0000256" key="1">
    <source>
        <dbReference type="SAM" id="MobiDB-lite"/>
    </source>
</evidence>
<accession>A0ABY4M403</accession>
<organism evidence="3 4">
    <name type="scientific">Streptomyces halobius</name>
    <dbReference type="NCBI Taxonomy" id="2879846"/>
    <lineage>
        <taxon>Bacteria</taxon>
        <taxon>Bacillati</taxon>
        <taxon>Actinomycetota</taxon>
        <taxon>Actinomycetes</taxon>
        <taxon>Kitasatosporales</taxon>
        <taxon>Streptomycetaceae</taxon>
        <taxon>Streptomyces</taxon>
    </lineage>
</organism>
<dbReference type="RefSeq" id="WP_248861918.1">
    <property type="nucleotide sequence ID" value="NZ_CP086322.1"/>
</dbReference>
<keyword evidence="2" id="KW-0732">Signal</keyword>
<protein>
    <submittedName>
        <fullName evidence="3">DUF1259 domain-containing protein</fullName>
    </submittedName>
</protein>
<keyword evidence="4" id="KW-1185">Reference proteome</keyword>
<dbReference type="PROSITE" id="PS51257">
    <property type="entry name" value="PROKAR_LIPOPROTEIN"/>
    <property type="match status" value="1"/>
</dbReference>
<proteinExistence type="predicted"/>
<feature type="region of interest" description="Disordered" evidence="1">
    <location>
        <begin position="27"/>
        <end position="55"/>
    </location>
</feature>
<feature type="signal peptide" evidence="2">
    <location>
        <begin position="1"/>
        <end position="23"/>
    </location>
</feature>
<dbReference type="InterPro" id="IPR011094">
    <property type="entry name" value="Uncharacterised_LppY/LpqO"/>
</dbReference>
<evidence type="ECO:0000256" key="2">
    <source>
        <dbReference type="SAM" id="SignalP"/>
    </source>
</evidence>
<dbReference type="Pfam" id="PF07485">
    <property type="entry name" value="DUF1529"/>
    <property type="match status" value="2"/>
</dbReference>
<evidence type="ECO:0000313" key="3">
    <source>
        <dbReference type="EMBL" id="UQA91126.1"/>
    </source>
</evidence>
<gene>
    <name evidence="3" type="ORF">K9S39_03805</name>
</gene>
<dbReference type="Proteomes" id="UP000830115">
    <property type="component" value="Chromosome"/>
</dbReference>